<protein>
    <submittedName>
        <fullName evidence="9">Nitric oxide reductase NorE protein</fullName>
    </submittedName>
</protein>
<dbReference type="Gene3D" id="1.20.120.80">
    <property type="entry name" value="Cytochrome c oxidase, subunit III, four-helix bundle"/>
    <property type="match status" value="1"/>
</dbReference>
<dbReference type="InterPro" id="IPR035973">
    <property type="entry name" value="Cyt_c_oxidase_su3-like_sf"/>
</dbReference>
<name>A0A840S474_9BURK</name>
<dbReference type="InterPro" id="IPR013833">
    <property type="entry name" value="Cyt_c_oxidase_su3_a-hlx"/>
</dbReference>
<dbReference type="GO" id="GO:0019646">
    <property type="term" value="P:aerobic electron transport chain"/>
    <property type="evidence" value="ECO:0007669"/>
    <property type="project" value="InterPro"/>
</dbReference>
<feature type="transmembrane region" description="Helical" evidence="7">
    <location>
        <begin position="94"/>
        <end position="112"/>
    </location>
</feature>
<evidence type="ECO:0000313" key="10">
    <source>
        <dbReference type="Proteomes" id="UP000554837"/>
    </source>
</evidence>
<keyword evidence="3 6" id="KW-0812">Transmembrane</keyword>
<dbReference type="PROSITE" id="PS50253">
    <property type="entry name" value="COX3"/>
    <property type="match status" value="1"/>
</dbReference>
<feature type="transmembrane region" description="Helical" evidence="7">
    <location>
        <begin position="176"/>
        <end position="195"/>
    </location>
</feature>
<comment type="caution">
    <text evidence="9">The sequence shown here is derived from an EMBL/GenBank/DDBJ whole genome shotgun (WGS) entry which is preliminary data.</text>
</comment>
<evidence type="ECO:0000259" key="8">
    <source>
        <dbReference type="PROSITE" id="PS50253"/>
    </source>
</evidence>
<evidence type="ECO:0000256" key="7">
    <source>
        <dbReference type="SAM" id="Phobius"/>
    </source>
</evidence>
<feature type="domain" description="Heme-copper oxidase subunit III family profile" evidence="8">
    <location>
        <begin position="1"/>
        <end position="196"/>
    </location>
</feature>
<keyword evidence="5 7" id="KW-0472">Membrane</keyword>
<comment type="subcellular location">
    <subcellularLocation>
        <location evidence="6">Cell membrane</location>
        <topology evidence="6">Multi-pass membrane protein</topology>
    </subcellularLocation>
    <subcellularLocation>
        <location evidence="1">Membrane</location>
        <topology evidence="1">Multi-pass membrane protein</topology>
    </subcellularLocation>
</comment>
<evidence type="ECO:0000313" key="9">
    <source>
        <dbReference type="EMBL" id="MBB5203340.1"/>
    </source>
</evidence>
<accession>A0A840S474</accession>
<evidence type="ECO:0000256" key="3">
    <source>
        <dbReference type="ARBA" id="ARBA00022692"/>
    </source>
</evidence>
<feature type="transmembrane region" description="Helical" evidence="7">
    <location>
        <begin position="20"/>
        <end position="43"/>
    </location>
</feature>
<dbReference type="InterPro" id="IPR000298">
    <property type="entry name" value="Cyt_c_oxidase-like_su3"/>
</dbReference>
<gene>
    <name evidence="9" type="ORF">HNQ51_000633</name>
</gene>
<comment type="similarity">
    <text evidence="2 6">Belongs to the cytochrome c oxidase subunit 3 family.</text>
</comment>
<keyword evidence="4 7" id="KW-1133">Transmembrane helix</keyword>
<dbReference type="SUPFAM" id="SSF81452">
    <property type="entry name" value="Cytochrome c oxidase subunit III-like"/>
    <property type="match status" value="1"/>
</dbReference>
<dbReference type="GO" id="GO:0005886">
    <property type="term" value="C:plasma membrane"/>
    <property type="evidence" value="ECO:0007669"/>
    <property type="project" value="UniProtKB-SubCell"/>
</dbReference>
<dbReference type="InterPro" id="IPR024791">
    <property type="entry name" value="Cyt_c/ubiquinol_Oxase_su3"/>
</dbReference>
<dbReference type="RefSeq" id="WP_138857598.1">
    <property type="nucleotide sequence ID" value="NZ_CP040709.1"/>
</dbReference>
<dbReference type="Proteomes" id="UP000554837">
    <property type="component" value="Unassembled WGS sequence"/>
</dbReference>
<reference evidence="9 10" key="1">
    <citation type="submission" date="2020-08" db="EMBL/GenBank/DDBJ databases">
        <title>Genomic Encyclopedia of Type Strains, Phase IV (KMG-IV): sequencing the most valuable type-strain genomes for metagenomic binning, comparative biology and taxonomic classification.</title>
        <authorList>
            <person name="Goeker M."/>
        </authorList>
    </citation>
    <scope>NUCLEOTIDE SEQUENCE [LARGE SCALE GENOMIC DNA]</scope>
    <source>
        <strain evidence="9 10">DSM 23958</strain>
    </source>
</reference>
<dbReference type="PANTHER" id="PTHR11403:SF6">
    <property type="entry name" value="NITRIC OXIDE REDUCTASE SUBUNIT E"/>
    <property type="match status" value="1"/>
</dbReference>
<evidence type="ECO:0000256" key="1">
    <source>
        <dbReference type="ARBA" id="ARBA00004141"/>
    </source>
</evidence>
<keyword evidence="10" id="KW-1185">Reference proteome</keyword>
<dbReference type="GO" id="GO:0004129">
    <property type="term" value="F:cytochrome-c oxidase activity"/>
    <property type="evidence" value="ECO:0007669"/>
    <property type="project" value="InterPro"/>
</dbReference>
<dbReference type="PANTHER" id="PTHR11403">
    <property type="entry name" value="CYTOCHROME C OXIDASE SUBUNIT III"/>
    <property type="match status" value="1"/>
</dbReference>
<dbReference type="AlphaFoldDB" id="A0A840S474"/>
<sequence length="196" mass="21095">MLPLATPASQADAVELRGDLAMWLLIGIETLSFGLLFLAFAFARSREPAVFAAGQGTLDLGSGALNTAVLLLGSWAVARGVHALRCGRNRSGVAGLWGAALCGLVFLGSKALEYRKMTAAGHDLATDTFFTFYYLLTGFHVMHVLAAVLMLAGMALLARDGRWSRGDTHAPDTVAAFWHMVDLLWIVLFPLVYVLR</sequence>
<evidence type="ECO:0000256" key="2">
    <source>
        <dbReference type="ARBA" id="ARBA00010581"/>
    </source>
</evidence>
<evidence type="ECO:0000256" key="6">
    <source>
        <dbReference type="RuleBase" id="RU003376"/>
    </source>
</evidence>
<dbReference type="Pfam" id="PF00510">
    <property type="entry name" value="COX3"/>
    <property type="match status" value="1"/>
</dbReference>
<evidence type="ECO:0000256" key="5">
    <source>
        <dbReference type="ARBA" id="ARBA00023136"/>
    </source>
</evidence>
<organism evidence="9 10">
    <name type="scientific">Inhella inkyongensis</name>
    <dbReference type="NCBI Taxonomy" id="392593"/>
    <lineage>
        <taxon>Bacteria</taxon>
        <taxon>Pseudomonadati</taxon>
        <taxon>Pseudomonadota</taxon>
        <taxon>Betaproteobacteria</taxon>
        <taxon>Burkholderiales</taxon>
        <taxon>Sphaerotilaceae</taxon>
        <taxon>Inhella</taxon>
    </lineage>
</organism>
<dbReference type="OrthoDB" id="9810850at2"/>
<evidence type="ECO:0000256" key="4">
    <source>
        <dbReference type="ARBA" id="ARBA00022989"/>
    </source>
</evidence>
<feature type="transmembrane region" description="Helical" evidence="7">
    <location>
        <begin position="132"/>
        <end position="156"/>
    </location>
</feature>
<proteinExistence type="inferred from homology"/>
<dbReference type="EMBL" id="JACHHO010000001">
    <property type="protein sequence ID" value="MBB5203340.1"/>
    <property type="molecule type" value="Genomic_DNA"/>
</dbReference>